<keyword evidence="1" id="KW-0547">Nucleotide-binding</keyword>
<dbReference type="GO" id="GO:0003690">
    <property type="term" value="F:double-stranded DNA binding"/>
    <property type="evidence" value="ECO:0007669"/>
    <property type="project" value="TreeGrafter"/>
</dbReference>
<dbReference type="STRING" id="284592.Q6BWA8"/>
<accession>Q6BWA8</accession>
<keyword evidence="6" id="KW-1185">Reference proteome</keyword>
<dbReference type="PANTHER" id="PTHR22942">
    <property type="entry name" value="RECA/RAD51/RADA DNA STRAND-PAIRING FAMILY MEMBER"/>
    <property type="match status" value="1"/>
</dbReference>
<dbReference type="FunCoup" id="Q6BWA8">
    <property type="interactions" value="46"/>
</dbReference>
<dbReference type="GO" id="GO:0000150">
    <property type="term" value="F:DNA strand exchange activity"/>
    <property type="evidence" value="ECO:0007669"/>
    <property type="project" value="TreeGrafter"/>
</dbReference>
<dbReference type="InterPro" id="IPR027417">
    <property type="entry name" value="P-loop_NTPase"/>
</dbReference>
<dbReference type="GO" id="GO:0003697">
    <property type="term" value="F:single-stranded DNA binding"/>
    <property type="evidence" value="ECO:0007669"/>
    <property type="project" value="TreeGrafter"/>
</dbReference>
<sequence>MDIFKQLSPNDADIGSNFAMLTSAIEANGLTVVDLLSSVHFSSSTNLPQLSKKLGRSIREVEEFLNILKKECTEASTQCSLKERFGKEQTGDKCHFIPTGLEALDRQLNGGIPLGEITEIFGASGCGKSQLLLQLCIYTQLVGDPENNQCIYISTESPLETRRLHDMIDHYNAKSDKKVSMDNISCIYCQDIENQDHTLFTQLPVKLSQEKGKVRAIIIDSISHHLRLEEAITNTMYITDHIKAQEEALTDSKEYAEIKTKLDQQFKAFFKSTPKYQNRIAKTQYLMLLHRHLLSIAKDNNIAVITANQVSDYPENITDLSIYEDADDSLNLEYQLGQYSGWDNRSIFKHQQLFSQNQDIISSKESDLAYYELSRSIDQINNLNKRQKMSIPLNETEIDPRYSKHNNASVIDDQYSNQEDLIDKLHRLENCETKKIVPTLGYHWGKNMVSRLMLMKTYRPLLKDKATLADTHQPVDPESRLTYDSLCEGFNLPTQTEGSIKRKADNNSSPENNQKNNTIYGVESLIDGWGVERYVKVVASPYDSVSSNGMFNENRKIPFQITTNGITEI</sequence>
<dbReference type="eggNOG" id="KOG1564">
    <property type="taxonomic scope" value="Eukaryota"/>
</dbReference>
<name>Q6BWA8_DEBHA</name>
<dbReference type="Pfam" id="PF08423">
    <property type="entry name" value="Rad51"/>
    <property type="match status" value="1"/>
</dbReference>
<organism evidence="5 6">
    <name type="scientific">Debaryomyces hansenii (strain ATCC 36239 / CBS 767 / BCRC 21394 / JCM 1990 / NBRC 0083 / IGC 2968)</name>
    <name type="common">Yeast</name>
    <name type="synonym">Torulaspora hansenii</name>
    <dbReference type="NCBI Taxonomy" id="284592"/>
    <lineage>
        <taxon>Eukaryota</taxon>
        <taxon>Fungi</taxon>
        <taxon>Dikarya</taxon>
        <taxon>Ascomycota</taxon>
        <taxon>Saccharomycotina</taxon>
        <taxon>Pichiomycetes</taxon>
        <taxon>Debaryomycetaceae</taxon>
        <taxon>Debaryomyces</taxon>
    </lineage>
</organism>
<dbReference type="OrthoDB" id="1861185at2759"/>
<dbReference type="InterPro" id="IPR020588">
    <property type="entry name" value="RecA_ATP-bd"/>
</dbReference>
<dbReference type="GO" id="GO:0005524">
    <property type="term" value="F:ATP binding"/>
    <property type="evidence" value="ECO:0007669"/>
    <property type="project" value="UniProtKB-KW"/>
</dbReference>
<dbReference type="InterPro" id="IPR013632">
    <property type="entry name" value="Rad51_C"/>
</dbReference>
<evidence type="ECO:0000259" key="4">
    <source>
        <dbReference type="PROSITE" id="PS50162"/>
    </source>
</evidence>
<evidence type="ECO:0000256" key="3">
    <source>
        <dbReference type="SAM" id="MobiDB-lite"/>
    </source>
</evidence>
<dbReference type="Gene3D" id="3.40.50.300">
    <property type="entry name" value="P-loop containing nucleotide triphosphate hydrolases"/>
    <property type="match status" value="1"/>
</dbReference>
<evidence type="ECO:0000313" key="6">
    <source>
        <dbReference type="Proteomes" id="UP000000599"/>
    </source>
</evidence>
<dbReference type="GeneID" id="2913465"/>
<dbReference type="InterPro" id="IPR003593">
    <property type="entry name" value="AAA+_ATPase"/>
</dbReference>
<protein>
    <submittedName>
        <fullName evidence="5">DEHA2B13024p</fullName>
    </submittedName>
</protein>
<evidence type="ECO:0000256" key="2">
    <source>
        <dbReference type="ARBA" id="ARBA00022840"/>
    </source>
</evidence>
<dbReference type="GO" id="GO:0006312">
    <property type="term" value="P:mitotic recombination"/>
    <property type="evidence" value="ECO:0007669"/>
    <property type="project" value="TreeGrafter"/>
</dbReference>
<dbReference type="KEGG" id="dha:DEHA2B13024g"/>
<dbReference type="SMART" id="SM00382">
    <property type="entry name" value="AAA"/>
    <property type="match status" value="1"/>
</dbReference>
<dbReference type="VEuPathDB" id="FungiDB:DEHA2B13024g"/>
<dbReference type="GO" id="GO:0042148">
    <property type="term" value="P:DNA strand invasion"/>
    <property type="evidence" value="ECO:0007669"/>
    <property type="project" value="TreeGrafter"/>
</dbReference>
<dbReference type="HOGENOM" id="CLU_023933_0_0_1"/>
<dbReference type="GO" id="GO:0140664">
    <property type="term" value="F:ATP-dependent DNA damage sensor activity"/>
    <property type="evidence" value="ECO:0007669"/>
    <property type="project" value="InterPro"/>
</dbReference>
<dbReference type="OMA" id="ISHHMRV"/>
<feature type="region of interest" description="Disordered" evidence="3">
    <location>
        <begin position="497"/>
        <end position="516"/>
    </location>
</feature>
<dbReference type="PANTHER" id="PTHR22942:SF66">
    <property type="entry name" value="RE19845P"/>
    <property type="match status" value="1"/>
</dbReference>
<dbReference type="EMBL" id="CR382134">
    <property type="protein sequence ID" value="CAG85517.2"/>
    <property type="molecule type" value="Genomic_DNA"/>
</dbReference>
<feature type="compositionally biased region" description="Low complexity" evidence="3">
    <location>
        <begin position="506"/>
        <end position="516"/>
    </location>
</feature>
<dbReference type="AlphaFoldDB" id="Q6BWA8"/>
<reference evidence="5 6" key="1">
    <citation type="journal article" date="2004" name="Nature">
        <title>Genome evolution in yeasts.</title>
        <authorList>
            <consortium name="Genolevures"/>
            <person name="Dujon B."/>
            <person name="Sherman D."/>
            <person name="Fischer G."/>
            <person name="Durrens P."/>
            <person name="Casaregola S."/>
            <person name="Lafontaine I."/>
            <person name="de Montigny J."/>
            <person name="Marck C."/>
            <person name="Neuveglise C."/>
            <person name="Talla E."/>
            <person name="Goffard N."/>
            <person name="Frangeul L."/>
            <person name="Aigle M."/>
            <person name="Anthouard V."/>
            <person name="Babour A."/>
            <person name="Barbe V."/>
            <person name="Barnay S."/>
            <person name="Blanchin S."/>
            <person name="Beckerich J.M."/>
            <person name="Beyne E."/>
            <person name="Bleykasten C."/>
            <person name="Boisrame A."/>
            <person name="Boyer J."/>
            <person name="Cattolico L."/>
            <person name="Confanioleri F."/>
            <person name="de Daruvar A."/>
            <person name="Despons L."/>
            <person name="Fabre E."/>
            <person name="Fairhead C."/>
            <person name="Ferry-Dumazet H."/>
            <person name="Groppi A."/>
            <person name="Hantraye F."/>
            <person name="Hennequin C."/>
            <person name="Jauniaux N."/>
            <person name="Joyet P."/>
            <person name="Kachouri R."/>
            <person name="Kerrest A."/>
            <person name="Koszul R."/>
            <person name="Lemaire M."/>
            <person name="Lesur I."/>
            <person name="Ma L."/>
            <person name="Muller H."/>
            <person name="Nicaud J.M."/>
            <person name="Nikolski M."/>
            <person name="Oztas S."/>
            <person name="Ozier-Kalogeropoulos O."/>
            <person name="Pellenz S."/>
            <person name="Potier S."/>
            <person name="Richard G.F."/>
            <person name="Straub M.L."/>
            <person name="Suleau A."/>
            <person name="Swennene D."/>
            <person name="Tekaia F."/>
            <person name="Wesolowski-Louvel M."/>
            <person name="Westhof E."/>
            <person name="Wirth B."/>
            <person name="Zeniou-Meyer M."/>
            <person name="Zivanovic I."/>
            <person name="Bolotin-Fukuhara M."/>
            <person name="Thierry A."/>
            <person name="Bouchier C."/>
            <person name="Caudron B."/>
            <person name="Scarpelli C."/>
            <person name="Gaillardin C."/>
            <person name="Weissenbach J."/>
            <person name="Wincker P."/>
            <person name="Souciet J.L."/>
        </authorList>
    </citation>
    <scope>NUCLEOTIDE SEQUENCE [LARGE SCALE GENOMIC DNA]</scope>
    <source>
        <strain evidence="6">ATCC 36239 / CBS 767 / BCRC 21394 / JCM 1990 / NBRC 0083 / IGC 2968</strain>
    </source>
</reference>
<dbReference type="InParanoid" id="Q6BWA8"/>
<evidence type="ECO:0000313" key="5">
    <source>
        <dbReference type="EMBL" id="CAG85517.2"/>
    </source>
</evidence>
<dbReference type="Proteomes" id="UP000000599">
    <property type="component" value="Chromosome B"/>
</dbReference>
<dbReference type="GO" id="GO:0061982">
    <property type="term" value="P:meiosis I cell cycle process"/>
    <property type="evidence" value="ECO:0007669"/>
    <property type="project" value="UniProtKB-ARBA"/>
</dbReference>
<dbReference type="PROSITE" id="PS50162">
    <property type="entry name" value="RECA_2"/>
    <property type="match status" value="1"/>
</dbReference>
<dbReference type="GO" id="GO:0000730">
    <property type="term" value="P:DNA recombinase assembly"/>
    <property type="evidence" value="ECO:0007669"/>
    <property type="project" value="TreeGrafter"/>
</dbReference>
<gene>
    <name evidence="5" type="ordered locus">DEHA2B13024g</name>
</gene>
<feature type="domain" description="RecA family profile 1" evidence="4">
    <location>
        <begin position="93"/>
        <end position="310"/>
    </location>
</feature>
<keyword evidence="2" id="KW-0067">ATP-binding</keyword>
<dbReference type="RefSeq" id="XP_457511.2">
    <property type="nucleotide sequence ID" value="XM_457511.1"/>
</dbReference>
<evidence type="ECO:0000256" key="1">
    <source>
        <dbReference type="ARBA" id="ARBA00022741"/>
    </source>
</evidence>
<dbReference type="SUPFAM" id="SSF52540">
    <property type="entry name" value="P-loop containing nucleoside triphosphate hydrolases"/>
    <property type="match status" value="1"/>
</dbReference>
<proteinExistence type="predicted"/>